<dbReference type="Proteomes" id="UP000031338">
    <property type="component" value="Unassembled WGS sequence"/>
</dbReference>
<dbReference type="RefSeq" id="WP_039334211.1">
    <property type="nucleotide sequence ID" value="NZ_JRVC01000009.1"/>
</dbReference>
<comment type="caution">
    <text evidence="1">The sequence shown here is derived from an EMBL/GenBank/DDBJ whole genome shotgun (WGS) entry which is preliminary data.</text>
</comment>
<proteinExistence type="predicted"/>
<protein>
    <submittedName>
        <fullName evidence="1">Coenzyme PQQ synthesis protein D (PqqD)</fullName>
    </submittedName>
</protein>
<dbReference type="STRING" id="48936.NJ75_02131"/>
<accession>A0A0B9AB44</accession>
<dbReference type="Pfam" id="PF05402">
    <property type="entry name" value="PqqD"/>
    <property type="match status" value="1"/>
</dbReference>
<organism evidence="1 2">
    <name type="scientific">Novosphingobium subterraneum</name>
    <dbReference type="NCBI Taxonomy" id="48936"/>
    <lineage>
        <taxon>Bacteria</taxon>
        <taxon>Pseudomonadati</taxon>
        <taxon>Pseudomonadota</taxon>
        <taxon>Alphaproteobacteria</taxon>
        <taxon>Sphingomonadales</taxon>
        <taxon>Sphingomonadaceae</taxon>
        <taxon>Novosphingobium</taxon>
    </lineage>
</organism>
<dbReference type="EMBL" id="JRVC01000009">
    <property type="protein sequence ID" value="KHS46540.1"/>
    <property type="molecule type" value="Genomic_DNA"/>
</dbReference>
<evidence type="ECO:0000313" key="2">
    <source>
        <dbReference type="Proteomes" id="UP000031338"/>
    </source>
</evidence>
<dbReference type="AlphaFoldDB" id="A0A0B9AB44"/>
<dbReference type="PATRIC" id="fig|48936.3.peg.2139"/>
<evidence type="ECO:0000313" key="1">
    <source>
        <dbReference type="EMBL" id="KHS46540.1"/>
    </source>
</evidence>
<dbReference type="Gene3D" id="1.10.10.1150">
    <property type="entry name" value="Coenzyme PQQ synthesis protein D (PqqD)"/>
    <property type="match status" value="1"/>
</dbReference>
<dbReference type="InterPro" id="IPR041881">
    <property type="entry name" value="PqqD_sf"/>
</dbReference>
<gene>
    <name evidence="1" type="ORF">NJ75_02131</name>
</gene>
<keyword evidence="2" id="KW-1185">Reference proteome</keyword>
<name>A0A0B9AB44_9SPHN</name>
<reference evidence="1 2" key="1">
    <citation type="submission" date="2014-10" db="EMBL/GenBank/DDBJ databases">
        <title>Draft genome sequence of Novosphingobium subterraneum DSM 12447.</title>
        <authorList>
            <person name="Gan H.M."/>
            <person name="Gan H.Y."/>
            <person name="Savka M.A."/>
        </authorList>
    </citation>
    <scope>NUCLEOTIDE SEQUENCE [LARGE SCALE GENOMIC DNA]</scope>
    <source>
        <strain evidence="1 2">DSM 12447</strain>
    </source>
</reference>
<sequence length="88" mass="9941">MGKLVQRAWGMLGSAQENSTLLLNVQAGRYHELNEVASRIWELLAQPIDEDDIVATLEAEYDVPAADCRDQVIAFLRELRERGMLEVV</sequence>
<dbReference type="InterPro" id="IPR008792">
    <property type="entry name" value="PQQD"/>
</dbReference>